<proteinExistence type="predicted"/>
<gene>
    <name evidence="3" type="ORF">ALECFALPRED_004656</name>
</gene>
<evidence type="ECO:0000256" key="1">
    <source>
        <dbReference type="ARBA" id="ARBA00022723"/>
    </source>
</evidence>
<dbReference type="SUPFAM" id="SSF54593">
    <property type="entry name" value="Glyoxalase/Bleomycin resistance protein/Dihydroxybiphenyl dioxygenase"/>
    <property type="match status" value="1"/>
</dbReference>
<dbReference type="EMBL" id="CAJPDR010000029">
    <property type="protein sequence ID" value="CAF9908490.1"/>
    <property type="molecule type" value="Genomic_DNA"/>
</dbReference>
<organism evidence="3 4">
    <name type="scientific">Alectoria fallacina</name>
    <dbReference type="NCBI Taxonomy" id="1903189"/>
    <lineage>
        <taxon>Eukaryota</taxon>
        <taxon>Fungi</taxon>
        <taxon>Dikarya</taxon>
        <taxon>Ascomycota</taxon>
        <taxon>Pezizomycotina</taxon>
        <taxon>Lecanoromycetes</taxon>
        <taxon>OSLEUM clade</taxon>
        <taxon>Lecanoromycetidae</taxon>
        <taxon>Lecanorales</taxon>
        <taxon>Lecanorineae</taxon>
        <taxon>Parmeliaceae</taxon>
        <taxon>Alectoria</taxon>
    </lineage>
</organism>
<dbReference type="InterPro" id="IPR037523">
    <property type="entry name" value="VOC_core"/>
</dbReference>
<dbReference type="OrthoDB" id="5371818at2759"/>
<dbReference type="Proteomes" id="UP000664203">
    <property type="component" value="Unassembled WGS sequence"/>
</dbReference>
<sequence>MASKIAVKALDHIVLTVRSVPATVAFYETLLGMKHEVFTSPKHGGVERHALVFGSQKINLHQAGREFEPKAQNVQPGSGDLCFLTDTPVDGVLKTFQEQKIEVGQVPSLTILSKEARDRSIICGGCERLGGGN</sequence>
<dbReference type="GO" id="GO:0046872">
    <property type="term" value="F:metal ion binding"/>
    <property type="evidence" value="ECO:0007669"/>
    <property type="project" value="UniProtKB-KW"/>
</dbReference>
<dbReference type="PROSITE" id="PS51819">
    <property type="entry name" value="VOC"/>
    <property type="match status" value="1"/>
</dbReference>
<evidence type="ECO:0000313" key="4">
    <source>
        <dbReference type="Proteomes" id="UP000664203"/>
    </source>
</evidence>
<keyword evidence="1" id="KW-0479">Metal-binding</keyword>
<evidence type="ECO:0000259" key="2">
    <source>
        <dbReference type="PROSITE" id="PS51819"/>
    </source>
</evidence>
<accession>A0A8H3EMV7</accession>
<dbReference type="Pfam" id="PF00903">
    <property type="entry name" value="Glyoxalase"/>
    <property type="match status" value="1"/>
</dbReference>
<dbReference type="InterPro" id="IPR029068">
    <property type="entry name" value="Glyas_Bleomycin-R_OHBP_Dase"/>
</dbReference>
<reference evidence="3" key="1">
    <citation type="submission" date="2021-03" db="EMBL/GenBank/DDBJ databases">
        <authorList>
            <person name="Tagirdzhanova G."/>
        </authorList>
    </citation>
    <scope>NUCLEOTIDE SEQUENCE</scope>
</reference>
<keyword evidence="4" id="KW-1185">Reference proteome</keyword>
<protein>
    <recommendedName>
        <fullName evidence="2">VOC domain-containing protein</fullName>
    </recommendedName>
</protein>
<evidence type="ECO:0000313" key="3">
    <source>
        <dbReference type="EMBL" id="CAF9908490.1"/>
    </source>
</evidence>
<dbReference type="Gene3D" id="3.10.180.10">
    <property type="entry name" value="2,3-Dihydroxybiphenyl 1,2-Dioxygenase, domain 1"/>
    <property type="match status" value="1"/>
</dbReference>
<dbReference type="PROSITE" id="PS00934">
    <property type="entry name" value="GLYOXALASE_I_1"/>
    <property type="match status" value="1"/>
</dbReference>
<name>A0A8H3EMV7_9LECA</name>
<dbReference type="InterPro" id="IPR004360">
    <property type="entry name" value="Glyas_Fos-R_dOase_dom"/>
</dbReference>
<feature type="domain" description="VOC" evidence="2">
    <location>
        <begin position="9"/>
        <end position="133"/>
    </location>
</feature>
<comment type="caution">
    <text evidence="3">The sequence shown here is derived from an EMBL/GenBank/DDBJ whole genome shotgun (WGS) entry which is preliminary data.</text>
</comment>
<dbReference type="GO" id="GO:0004462">
    <property type="term" value="F:lactoylglutathione lyase activity"/>
    <property type="evidence" value="ECO:0007669"/>
    <property type="project" value="InterPro"/>
</dbReference>
<dbReference type="AlphaFoldDB" id="A0A8H3EMV7"/>
<dbReference type="InterPro" id="IPR018146">
    <property type="entry name" value="Glyoxalase_1_CS"/>
</dbReference>